<dbReference type="SUPFAM" id="SSF54570">
    <property type="entry name" value="Ribosomal protein S19"/>
    <property type="match status" value="1"/>
</dbReference>
<dbReference type="PANTHER" id="PTHR11880">
    <property type="entry name" value="RIBOSOMAL PROTEIN S19P FAMILY MEMBER"/>
    <property type="match status" value="1"/>
</dbReference>
<dbReference type="GeneID" id="69240852"/>
<keyword evidence="5" id="KW-0496">Mitochondrion</keyword>
<dbReference type="PIRSF" id="PIRSF002144">
    <property type="entry name" value="Ribosomal_S19"/>
    <property type="match status" value="1"/>
</dbReference>
<dbReference type="HAMAP" id="MF_00531">
    <property type="entry name" value="Ribosomal_uS19"/>
    <property type="match status" value="1"/>
</dbReference>
<evidence type="ECO:0000256" key="3">
    <source>
        <dbReference type="ARBA" id="ARBA00023274"/>
    </source>
</evidence>
<dbReference type="EMBL" id="MW392567">
    <property type="protein sequence ID" value="QTI82385.1"/>
    <property type="molecule type" value="Genomic_DNA"/>
</dbReference>
<dbReference type="GO" id="GO:0003723">
    <property type="term" value="F:RNA binding"/>
    <property type="evidence" value="ECO:0007669"/>
    <property type="project" value="InterPro"/>
</dbReference>
<keyword evidence="3 4" id="KW-0687">Ribonucleoprotein</keyword>
<comment type="similarity">
    <text evidence="1 4">Belongs to the universal ribosomal protein uS19 family.</text>
</comment>
<name>A0A8A6KKN1_9STRA</name>
<dbReference type="GO" id="GO:0000028">
    <property type="term" value="P:ribosomal small subunit assembly"/>
    <property type="evidence" value="ECO:0007669"/>
    <property type="project" value="TreeGrafter"/>
</dbReference>
<reference evidence="5" key="1">
    <citation type="submission" date="2020-12" db="EMBL/GenBank/DDBJ databases">
        <title>Complete mitochondrial genome of Rhizosolenia setigera (Coscinodiscophyceae, Bacillariophyta).</title>
        <authorList>
            <person name="Yao Y."/>
        </authorList>
    </citation>
    <scope>NUCLEOTIDE SEQUENCE</scope>
    <source>
        <strain evidence="5">CNS00456</strain>
    </source>
</reference>
<keyword evidence="2 4" id="KW-0689">Ribosomal protein</keyword>
<protein>
    <submittedName>
        <fullName evidence="5">Ribosomal protein S19</fullName>
    </submittedName>
</protein>
<dbReference type="PANTHER" id="PTHR11880:SF67">
    <property type="entry name" value="SMALL RIBOSOMAL SUBUNIT PROTEIN US19M"/>
    <property type="match status" value="1"/>
</dbReference>
<dbReference type="GO" id="GO:0006412">
    <property type="term" value="P:translation"/>
    <property type="evidence" value="ECO:0007669"/>
    <property type="project" value="InterPro"/>
</dbReference>
<dbReference type="InterPro" id="IPR002222">
    <property type="entry name" value="Ribosomal_uS19"/>
</dbReference>
<evidence type="ECO:0000256" key="2">
    <source>
        <dbReference type="ARBA" id="ARBA00022980"/>
    </source>
</evidence>
<dbReference type="Gene3D" id="3.30.860.10">
    <property type="entry name" value="30s Ribosomal Protein S19, Chain A"/>
    <property type="match status" value="1"/>
</dbReference>
<dbReference type="RefSeq" id="YP_010241697.1">
    <property type="nucleotide sequence ID" value="NC_059919.1"/>
</dbReference>
<dbReference type="PRINTS" id="PR00975">
    <property type="entry name" value="RIBOSOMALS19"/>
</dbReference>
<geneLocation type="mitochondrion" evidence="5"/>
<dbReference type="GO" id="GO:0003735">
    <property type="term" value="F:structural constituent of ribosome"/>
    <property type="evidence" value="ECO:0007669"/>
    <property type="project" value="InterPro"/>
</dbReference>
<organism evidence="5">
    <name type="scientific">Sundstroemia setigera</name>
    <dbReference type="NCBI Taxonomy" id="3005"/>
    <lineage>
        <taxon>Eukaryota</taxon>
        <taxon>Sar</taxon>
        <taxon>Stramenopiles</taxon>
        <taxon>Ochrophyta</taxon>
        <taxon>Bacillariophyta</taxon>
        <taxon>Coscinodiscophyceae</taxon>
        <taxon>Rhizosoleniophycidae</taxon>
        <taxon>Rhizosoleniales</taxon>
        <taxon>Rhizosoleniaceae</taxon>
        <taxon>Sundstroemia</taxon>
    </lineage>
</organism>
<dbReference type="Pfam" id="PF00203">
    <property type="entry name" value="Ribosomal_S19"/>
    <property type="match status" value="1"/>
</dbReference>
<dbReference type="GO" id="GO:0005763">
    <property type="term" value="C:mitochondrial small ribosomal subunit"/>
    <property type="evidence" value="ECO:0007669"/>
    <property type="project" value="TreeGrafter"/>
</dbReference>
<evidence type="ECO:0000256" key="4">
    <source>
        <dbReference type="RuleBase" id="RU003485"/>
    </source>
</evidence>
<dbReference type="PROSITE" id="PS00323">
    <property type="entry name" value="RIBOSOMAL_S19"/>
    <property type="match status" value="1"/>
</dbReference>
<gene>
    <name evidence="5" type="primary">rps19</name>
</gene>
<evidence type="ECO:0000313" key="5">
    <source>
        <dbReference type="EMBL" id="QTI82385.1"/>
    </source>
</evidence>
<dbReference type="InterPro" id="IPR023575">
    <property type="entry name" value="Ribosomal_uS19_SF"/>
</dbReference>
<proteinExistence type="inferred from homology"/>
<dbReference type="AlphaFoldDB" id="A0A8A6KKN1"/>
<evidence type="ECO:0000256" key="1">
    <source>
        <dbReference type="ARBA" id="ARBA00007345"/>
    </source>
</evidence>
<dbReference type="InterPro" id="IPR020934">
    <property type="entry name" value="Ribosomal_uS19_CS"/>
</dbReference>
<sequence length="74" mass="8873">MFKTKLKKILKKEKNIDLKTNYIKRNSEILPSYIGNNFQIHNGNKFIMLFITENMVGHKFGEFVPTRKKHVYKK</sequence>
<accession>A0A8A6KKN1</accession>